<proteinExistence type="predicted"/>
<keyword evidence="2" id="KW-1185">Reference proteome</keyword>
<reference evidence="1 2" key="1">
    <citation type="journal article" date="2020" name="ISME J.">
        <title>Comparative genomics reveals insights into cyanobacterial evolution and habitat adaptation.</title>
        <authorList>
            <person name="Chen M.Y."/>
            <person name="Teng W.K."/>
            <person name="Zhao L."/>
            <person name="Hu C.X."/>
            <person name="Zhou Y.K."/>
            <person name="Han B.P."/>
            <person name="Song L.R."/>
            <person name="Shu W.S."/>
        </authorList>
    </citation>
    <scope>NUCLEOTIDE SEQUENCE [LARGE SCALE GENOMIC DNA]</scope>
    <source>
        <strain evidence="1 2">FACHB-723</strain>
    </source>
</reference>
<organism evidence="1 2">
    <name type="scientific">Pseudanabaena mucicola FACHB-723</name>
    <dbReference type="NCBI Taxonomy" id="2692860"/>
    <lineage>
        <taxon>Bacteria</taxon>
        <taxon>Bacillati</taxon>
        <taxon>Cyanobacteriota</taxon>
        <taxon>Cyanophyceae</taxon>
        <taxon>Pseudanabaenales</taxon>
        <taxon>Pseudanabaenaceae</taxon>
        <taxon>Pseudanabaena</taxon>
    </lineage>
</organism>
<dbReference type="Proteomes" id="UP000642094">
    <property type="component" value="Unassembled WGS sequence"/>
</dbReference>
<protein>
    <submittedName>
        <fullName evidence="1">Uncharacterized protein</fullName>
    </submittedName>
</protein>
<evidence type="ECO:0000313" key="2">
    <source>
        <dbReference type="Proteomes" id="UP000642094"/>
    </source>
</evidence>
<accession>A0ABR8A3W0</accession>
<dbReference type="EMBL" id="JACJQB010000067">
    <property type="protein sequence ID" value="MBD2189991.1"/>
    <property type="molecule type" value="Genomic_DNA"/>
</dbReference>
<sequence length="179" mass="19896">MSKLQEIQQKETELATLENQLTELQTPIAEPQSDNFDDVGELLQARRDWQQSERDRQDKLSAISDLLPKLRSQLASQKQGYADLETKVKAGFDQLAEAALEVNQILNQANEAIARFEALSIEQAKLGHAIVYGCEPYQIGGSGGDFPIFAVTSSKVTKWGRQQFASFQRGGHVGEDCKI</sequence>
<dbReference type="RefSeq" id="WP_190404800.1">
    <property type="nucleotide sequence ID" value="NZ_JACJQB010000067.1"/>
</dbReference>
<name>A0ABR8A3W0_9CYAN</name>
<comment type="caution">
    <text evidence="1">The sequence shown here is derived from an EMBL/GenBank/DDBJ whole genome shotgun (WGS) entry which is preliminary data.</text>
</comment>
<evidence type="ECO:0000313" key="1">
    <source>
        <dbReference type="EMBL" id="MBD2189991.1"/>
    </source>
</evidence>
<gene>
    <name evidence="1" type="ORF">H6F41_17840</name>
</gene>